<evidence type="ECO:0000313" key="1">
    <source>
        <dbReference type="EMBL" id="QQP31404.1"/>
    </source>
</evidence>
<dbReference type="EMBL" id="CP045910">
    <property type="protein sequence ID" value="QQP31404.1"/>
    <property type="molecule type" value="Genomic_DNA"/>
</dbReference>
<accession>A0A7T8GL34</accession>
<sequence>MAPVIQKFLVDGCTLVAYEGKNKDTLLSYLDDNLILLKEKLTTANFERVLSVIWESSAHSLNDTIQISIE</sequence>
<protein>
    <submittedName>
        <fullName evidence="1">Protein unc13 -like protein Dlike</fullName>
    </submittedName>
</protein>
<reference evidence="2" key="1">
    <citation type="submission" date="2021-01" db="EMBL/GenBank/DDBJ databases">
        <title>Caligus Genome Assembly.</title>
        <authorList>
            <person name="Gallardo-Escarate C."/>
        </authorList>
    </citation>
    <scope>NUCLEOTIDE SEQUENCE [LARGE SCALE GENOMIC DNA]</scope>
</reference>
<organism evidence="1 2">
    <name type="scientific">Caligus rogercresseyi</name>
    <name type="common">Sea louse</name>
    <dbReference type="NCBI Taxonomy" id="217165"/>
    <lineage>
        <taxon>Eukaryota</taxon>
        <taxon>Metazoa</taxon>
        <taxon>Ecdysozoa</taxon>
        <taxon>Arthropoda</taxon>
        <taxon>Crustacea</taxon>
        <taxon>Multicrustacea</taxon>
        <taxon>Hexanauplia</taxon>
        <taxon>Copepoda</taxon>
        <taxon>Siphonostomatoida</taxon>
        <taxon>Caligidae</taxon>
        <taxon>Caligus</taxon>
    </lineage>
</organism>
<evidence type="ECO:0000313" key="2">
    <source>
        <dbReference type="Proteomes" id="UP000595437"/>
    </source>
</evidence>
<dbReference type="Proteomes" id="UP000595437">
    <property type="component" value="Chromosome 21"/>
</dbReference>
<feature type="non-terminal residue" evidence="1">
    <location>
        <position position="70"/>
    </location>
</feature>
<keyword evidence="2" id="KW-1185">Reference proteome</keyword>
<dbReference type="AlphaFoldDB" id="A0A7T8GL34"/>
<gene>
    <name evidence="1" type="ORF">FKW44_025002</name>
</gene>
<name>A0A7T8GL34_CALRO</name>
<proteinExistence type="predicted"/>